<comment type="similarity">
    <text evidence="1">Belongs to the sirtuin family. Class I subfamily.</text>
</comment>
<keyword evidence="2" id="KW-0808">Transferase</keyword>
<keyword evidence="3" id="KW-0520">NAD</keyword>
<evidence type="ECO:0000256" key="3">
    <source>
        <dbReference type="ARBA" id="ARBA00023027"/>
    </source>
</evidence>
<evidence type="ECO:0000256" key="2">
    <source>
        <dbReference type="ARBA" id="ARBA00022679"/>
    </source>
</evidence>
<protein>
    <submittedName>
        <fullName evidence="6">SIR2 family histone deacetylase</fullName>
    </submittedName>
</protein>
<feature type="binding site" evidence="4">
    <location>
        <position position="226"/>
    </location>
    <ligand>
        <name>Zn(2+)</name>
        <dbReference type="ChEBI" id="CHEBI:29105"/>
    </ligand>
</feature>
<evidence type="ECO:0000313" key="6">
    <source>
        <dbReference type="EMBL" id="OAT10809.1"/>
    </source>
</evidence>
<dbReference type="STRING" id="559298.A0A179UU99"/>
<dbReference type="VEuPathDB" id="FungiDB:BDBG_06600"/>
<gene>
    <name evidence="6" type="ORF">BDBG_06600</name>
</gene>
<dbReference type="GO" id="GO:0070403">
    <property type="term" value="F:NAD+ binding"/>
    <property type="evidence" value="ECO:0007669"/>
    <property type="project" value="InterPro"/>
</dbReference>
<feature type="binding site" evidence="4">
    <location>
        <position position="177"/>
    </location>
    <ligand>
        <name>Zn(2+)</name>
        <dbReference type="ChEBI" id="CHEBI:29105"/>
    </ligand>
</feature>
<evidence type="ECO:0000256" key="1">
    <source>
        <dbReference type="ARBA" id="ARBA00006924"/>
    </source>
</evidence>
<keyword evidence="7" id="KW-1185">Reference proteome</keyword>
<feature type="active site" description="Proton acceptor" evidence="4">
    <location>
        <position position="169"/>
    </location>
</feature>
<keyword evidence="4" id="KW-0862">Zinc</keyword>
<dbReference type="PANTHER" id="PTHR11085">
    <property type="entry name" value="NAD-DEPENDENT PROTEIN DEACYLASE SIRTUIN-5, MITOCHONDRIAL-RELATED"/>
    <property type="match status" value="1"/>
</dbReference>
<dbReference type="OrthoDB" id="424302at2759"/>
<dbReference type="AlphaFoldDB" id="A0A179UU99"/>
<name>A0A179UU99_BLAGS</name>
<dbReference type="GO" id="GO:0046872">
    <property type="term" value="F:metal ion binding"/>
    <property type="evidence" value="ECO:0007669"/>
    <property type="project" value="UniProtKB-KW"/>
</dbReference>
<evidence type="ECO:0000313" key="7">
    <source>
        <dbReference type="Proteomes" id="UP000002038"/>
    </source>
</evidence>
<keyword evidence="4" id="KW-0479">Metal-binding</keyword>
<dbReference type="InterPro" id="IPR050134">
    <property type="entry name" value="NAD-dep_sirtuin_deacylases"/>
</dbReference>
<dbReference type="GO" id="GO:0017136">
    <property type="term" value="F:histone deacetylase activity, NAD-dependent"/>
    <property type="evidence" value="ECO:0007669"/>
    <property type="project" value="TreeGrafter"/>
</dbReference>
<dbReference type="GO" id="GO:0005634">
    <property type="term" value="C:nucleus"/>
    <property type="evidence" value="ECO:0007669"/>
    <property type="project" value="TreeGrafter"/>
</dbReference>
<dbReference type="RefSeq" id="XP_002623161.1">
    <property type="nucleotide sequence ID" value="XM_002623115.2"/>
</dbReference>
<dbReference type="PROSITE" id="PS50305">
    <property type="entry name" value="SIRTUIN"/>
    <property type="match status" value="1"/>
</dbReference>
<evidence type="ECO:0000256" key="4">
    <source>
        <dbReference type="PROSITE-ProRule" id="PRU00236"/>
    </source>
</evidence>
<dbReference type="PANTHER" id="PTHR11085:SF10">
    <property type="entry name" value="NAD-DEPENDENT PROTEIN DEACYLASE SIRTUIN-5, MITOCHONDRIAL-RELATED"/>
    <property type="match status" value="1"/>
</dbReference>
<dbReference type="InterPro" id="IPR029035">
    <property type="entry name" value="DHS-like_NAD/FAD-binding_dom"/>
</dbReference>
<dbReference type="InterPro" id="IPR026591">
    <property type="entry name" value="Sirtuin_cat_small_dom_sf"/>
</dbReference>
<dbReference type="Pfam" id="PF02146">
    <property type="entry name" value="SIR2"/>
    <property type="match status" value="1"/>
</dbReference>
<feature type="binding site" evidence="4">
    <location>
        <position position="182"/>
    </location>
    <ligand>
        <name>Zn(2+)</name>
        <dbReference type="ChEBI" id="CHEBI:29105"/>
    </ligand>
</feature>
<organism evidence="6 7">
    <name type="scientific">Blastomyces gilchristii (strain SLH14081)</name>
    <name type="common">Blastomyces dermatitidis</name>
    <dbReference type="NCBI Taxonomy" id="559298"/>
    <lineage>
        <taxon>Eukaryota</taxon>
        <taxon>Fungi</taxon>
        <taxon>Dikarya</taxon>
        <taxon>Ascomycota</taxon>
        <taxon>Pezizomycotina</taxon>
        <taxon>Eurotiomycetes</taxon>
        <taxon>Eurotiomycetidae</taxon>
        <taxon>Onygenales</taxon>
        <taxon>Ajellomycetaceae</taxon>
        <taxon>Blastomyces</taxon>
    </lineage>
</organism>
<accession>A0A179UU99</accession>
<proteinExistence type="inferred from homology"/>
<dbReference type="Gene3D" id="3.30.1600.10">
    <property type="entry name" value="SIR2/SIRT2 'Small Domain"/>
    <property type="match status" value="1"/>
</dbReference>
<dbReference type="EMBL" id="GG657461">
    <property type="protein sequence ID" value="OAT10809.1"/>
    <property type="molecule type" value="Genomic_DNA"/>
</dbReference>
<sequence length="341" mass="37645">MSKPASPPATVWQGIDRALASQIEATYVARQRAHLRAERTPAATFVIDSASCDSFKTHVKSSKRILTLLGAGLSAASGIGTYVDEGRFWRTHNVRRLCTYGAFREDPSRVWWFYSDRRRGAMKAEPNKAHYALAKLARKLGNGMLTVCQNIDRLCPRAGQPETSTVYLHGDYFTIKCSSESCTYSRADDNDPIVPALTLPSTHSISDPDFPLPHVPEESLPRCPSCSSLLRPGVTWFGETMPPAQTKRVHDWLQQIDRDPESNGHIDLVLVIGTAATVHPVLSLVTQARKKGAKVCVVNPDRESAQKVGGMDEGNWWFRGGAEEVLPEIFKEVIGDAEEVS</sequence>
<dbReference type="Gene3D" id="3.40.50.1220">
    <property type="entry name" value="TPP-binding domain"/>
    <property type="match status" value="1"/>
</dbReference>
<dbReference type="KEGG" id="bgh:BDBG_06600"/>
<dbReference type="GeneID" id="8509119"/>
<reference evidence="7" key="1">
    <citation type="journal article" date="2015" name="PLoS Genet.">
        <title>The dynamic genome and transcriptome of the human fungal pathogen Blastomyces and close relative Emmonsia.</title>
        <authorList>
            <person name="Munoz J.F."/>
            <person name="Gauthier G.M."/>
            <person name="Desjardins C.A."/>
            <person name="Gallo J.E."/>
            <person name="Holder J."/>
            <person name="Sullivan T.D."/>
            <person name="Marty A.J."/>
            <person name="Carmen J.C."/>
            <person name="Chen Z."/>
            <person name="Ding L."/>
            <person name="Gujja S."/>
            <person name="Magrini V."/>
            <person name="Misas E."/>
            <person name="Mitreva M."/>
            <person name="Priest M."/>
            <person name="Saif S."/>
            <person name="Whiston E.A."/>
            <person name="Young S."/>
            <person name="Zeng Q."/>
            <person name="Goldman W.E."/>
            <person name="Mardis E.R."/>
            <person name="Taylor J.W."/>
            <person name="McEwen J.G."/>
            <person name="Clay O.K."/>
            <person name="Klein B.S."/>
            <person name="Cuomo C.A."/>
        </authorList>
    </citation>
    <scope>NUCLEOTIDE SEQUENCE [LARGE SCALE GENOMIC DNA]</scope>
    <source>
        <strain evidence="7">SLH14081</strain>
    </source>
</reference>
<feature type="domain" description="Deacetylase sirtuin-type" evidence="5">
    <location>
        <begin position="45"/>
        <end position="341"/>
    </location>
</feature>
<feature type="binding site" evidence="4">
    <location>
        <position position="223"/>
    </location>
    <ligand>
        <name>Zn(2+)</name>
        <dbReference type="ChEBI" id="CHEBI:29105"/>
    </ligand>
</feature>
<dbReference type="Proteomes" id="UP000002038">
    <property type="component" value="Unassembled WGS sequence"/>
</dbReference>
<dbReference type="InterPro" id="IPR026590">
    <property type="entry name" value="Ssirtuin_cat_dom"/>
</dbReference>
<dbReference type="SUPFAM" id="SSF52467">
    <property type="entry name" value="DHS-like NAD/FAD-binding domain"/>
    <property type="match status" value="1"/>
</dbReference>
<evidence type="ECO:0000259" key="5">
    <source>
        <dbReference type="PROSITE" id="PS50305"/>
    </source>
</evidence>
<dbReference type="InterPro" id="IPR003000">
    <property type="entry name" value="Sirtuin"/>
</dbReference>